<reference evidence="1" key="1">
    <citation type="journal article" date="2014" name="Int. J. Syst. Evol. Microbiol.">
        <title>Complete genome sequence of Corynebacterium casei LMG S-19264T (=DSM 44701T), isolated from a smear-ripened cheese.</title>
        <authorList>
            <consortium name="US DOE Joint Genome Institute (JGI-PGF)"/>
            <person name="Walter F."/>
            <person name="Albersmeier A."/>
            <person name="Kalinowski J."/>
            <person name="Ruckert C."/>
        </authorList>
    </citation>
    <scope>NUCLEOTIDE SEQUENCE</scope>
    <source>
        <strain evidence="1">JCM 3276</strain>
    </source>
</reference>
<dbReference type="EMBL" id="BMRB01000013">
    <property type="protein sequence ID" value="GGS60396.1"/>
    <property type="molecule type" value="Genomic_DNA"/>
</dbReference>
<comment type="caution">
    <text evidence="1">The sequence shown here is derived from an EMBL/GenBank/DDBJ whole genome shotgun (WGS) entry which is preliminary data.</text>
</comment>
<reference evidence="1" key="2">
    <citation type="submission" date="2020-09" db="EMBL/GenBank/DDBJ databases">
        <authorList>
            <person name="Sun Q."/>
            <person name="Ohkuma M."/>
        </authorList>
    </citation>
    <scope>NUCLEOTIDE SEQUENCE</scope>
    <source>
        <strain evidence="1">JCM 3276</strain>
    </source>
</reference>
<dbReference type="RefSeq" id="WP_189214380.1">
    <property type="nucleotide sequence ID" value="NZ_BMRB01000013.1"/>
</dbReference>
<accession>A0A918GT74</accession>
<gene>
    <name evidence="1" type="ORF">GCM10010171_64120</name>
</gene>
<organism evidence="1 2">
    <name type="scientific">Actinokineospora fastidiosa</name>
    <dbReference type="NCBI Taxonomy" id="1816"/>
    <lineage>
        <taxon>Bacteria</taxon>
        <taxon>Bacillati</taxon>
        <taxon>Actinomycetota</taxon>
        <taxon>Actinomycetes</taxon>
        <taxon>Pseudonocardiales</taxon>
        <taxon>Pseudonocardiaceae</taxon>
        <taxon>Actinokineospora</taxon>
    </lineage>
</organism>
<dbReference type="AlphaFoldDB" id="A0A918GT74"/>
<evidence type="ECO:0000313" key="1">
    <source>
        <dbReference type="EMBL" id="GGS60396.1"/>
    </source>
</evidence>
<keyword evidence="2" id="KW-1185">Reference proteome</keyword>
<protein>
    <submittedName>
        <fullName evidence="1">Uncharacterized protein</fullName>
    </submittedName>
</protein>
<sequence length="114" mass="11881">MVYAFDPFLDEDTPHGDFGVAVRPLSLCVGQLAEASAHIRTWAGPAPLPLTLTVSGLPEAVLGLFEPDCLAAGAESRLTVTVGASAARRTYAVTVTATGPNGRIARAYLSLTIR</sequence>
<evidence type="ECO:0000313" key="2">
    <source>
        <dbReference type="Proteomes" id="UP000660680"/>
    </source>
</evidence>
<name>A0A918GT74_9PSEU</name>
<dbReference type="Proteomes" id="UP000660680">
    <property type="component" value="Unassembled WGS sequence"/>
</dbReference>
<proteinExistence type="predicted"/>